<protein>
    <recommendedName>
        <fullName evidence="1">DUF4062 domain-containing protein</fullName>
    </recommendedName>
</protein>
<dbReference type="Proteomes" id="UP000186228">
    <property type="component" value="Unassembled WGS sequence"/>
</dbReference>
<dbReference type="SUPFAM" id="SSF48371">
    <property type="entry name" value="ARM repeat"/>
    <property type="match status" value="1"/>
</dbReference>
<dbReference type="InterPro" id="IPR011989">
    <property type="entry name" value="ARM-like"/>
</dbReference>
<feature type="domain" description="DUF4062" evidence="1">
    <location>
        <begin position="7"/>
        <end position="99"/>
    </location>
</feature>
<dbReference type="OrthoDB" id="9784936at2"/>
<dbReference type="Pfam" id="PF13271">
    <property type="entry name" value="DUF4062"/>
    <property type="match status" value="1"/>
</dbReference>
<reference evidence="3" key="1">
    <citation type="submission" date="2016-08" db="EMBL/GenBank/DDBJ databases">
        <authorList>
            <person name="Varghese N."/>
            <person name="Submissions Spin"/>
        </authorList>
    </citation>
    <scope>NUCLEOTIDE SEQUENCE [LARGE SCALE GENOMIC DNA]</scope>
    <source>
        <strain evidence="3">CCBAU 57015</strain>
    </source>
</reference>
<gene>
    <name evidence="2" type="ORF">GA0061100_10936</name>
</gene>
<evidence type="ECO:0000313" key="3">
    <source>
        <dbReference type="Proteomes" id="UP000186228"/>
    </source>
</evidence>
<dbReference type="RefSeq" id="WP_075855530.1">
    <property type="nucleotide sequence ID" value="NZ_FMAC01000009.1"/>
</dbReference>
<evidence type="ECO:0000259" key="1">
    <source>
        <dbReference type="Pfam" id="PF13271"/>
    </source>
</evidence>
<dbReference type="STRING" id="52131.GA0061100_10936"/>
<proteinExistence type="predicted"/>
<dbReference type="EMBL" id="FMAC01000009">
    <property type="protein sequence ID" value="SCB32458.1"/>
    <property type="molecule type" value="Genomic_DNA"/>
</dbReference>
<dbReference type="AlphaFoldDB" id="A0A1C3VXQ1"/>
<keyword evidence="3" id="KW-1185">Reference proteome</keyword>
<dbReference type="InterPro" id="IPR025139">
    <property type="entry name" value="DUF4062"/>
</dbReference>
<dbReference type="Gene3D" id="1.25.10.10">
    <property type="entry name" value="Leucine-rich Repeat Variant"/>
    <property type="match status" value="1"/>
</dbReference>
<name>A0A1C3VXQ1_9HYPH</name>
<accession>A0A1C3VXQ1</accession>
<evidence type="ECO:0000313" key="2">
    <source>
        <dbReference type="EMBL" id="SCB32458.1"/>
    </source>
</evidence>
<dbReference type="InterPro" id="IPR016024">
    <property type="entry name" value="ARM-type_fold"/>
</dbReference>
<organism evidence="2 3">
    <name type="scientific">Rhizobium hainanense</name>
    <dbReference type="NCBI Taxonomy" id="52131"/>
    <lineage>
        <taxon>Bacteria</taxon>
        <taxon>Pseudomonadati</taxon>
        <taxon>Pseudomonadota</taxon>
        <taxon>Alphaproteobacteria</taxon>
        <taxon>Hyphomicrobiales</taxon>
        <taxon>Rhizobiaceae</taxon>
        <taxon>Rhizobium/Agrobacterium group</taxon>
        <taxon>Rhizobium</taxon>
    </lineage>
</organism>
<sequence>MYRKIVKVFLGSPGDLSPERTAASRVTQEINRNHADFWNVQIELVGWEDTVSRFGRAQSVINQDLDQCEYFVGMMWQRWGSPPGDETHPYSSGFEEEFQRSVERRAKTGTPEISLLFKVPEEGRMQDPGKELTKVLQFKKAVIDEKKILFQEFRDVPDFEVKFRSLLVNYVQRMILSERANEEKTEAGAKGETTVTKGVALEDHETHLFVEEAASFLREILSRNDPTNTVSAADIARLRLLGAAVRRGGNDTDTLGPHDANLIYAEQSQYTLTRGEISGLVTSGVAHLGSENVPLWGWLFQSQDGPEGELAWQTLIRDDALRAPLIKCFTKGRFPLKVEGLPLGREHLLQYWLDSDADDIKNATIEYLEYCGDPEDLKFLEPLFTSVNSSVSERAILAAIIIISKNNLDDAFDLIEKHAVSTIPTRVLNTLFGHPSQIRSERLEVCLSHRSADIRRHALRILFSRGQISGKLAAELIADNSPETRYEALKLLQRDGRVFTLEDAKKILVRTTRSPRGLGLLMGQTTTEGDEFYEKFERDHFMQKSRKDLEELTKEASVYEFEANYALYEKHYKELFSEIERNLDDVFSTEFNTRMENFRQKIGAENDILVRIEAQSPQIRKEICRRVLSIVCKHANASAVDLVRRIIDRDQPFFLVEAIEYLERHGAWEDAQRIADFAERKNYSKRGLLHFDSEEEKRAARAILKIGKDRIADVLSLNLSSEILAAIIEGMTNKQFSELSNSNILNFMNLQATGVRKAAALKATLSLTKKRNIDILKTYTKGDNYRYYNVIHWLDVAVNTPVSFAKSLAMREISNDDA</sequence>